<feature type="compositionally biased region" description="Low complexity" evidence="1">
    <location>
        <begin position="526"/>
        <end position="536"/>
    </location>
</feature>
<organism evidence="2 3">
    <name type="scientific">Zoarces viviparus</name>
    <name type="common">Viviparous eelpout</name>
    <name type="synonym">Blennius viviparus</name>
    <dbReference type="NCBI Taxonomy" id="48416"/>
    <lineage>
        <taxon>Eukaryota</taxon>
        <taxon>Metazoa</taxon>
        <taxon>Chordata</taxon>
        <taxon>Craniata</taxon>
        <taxon>Vertebrata</taxon>
        <taxon>Euteleostomi</taxon>
        <taxon>Actinopterygii</taxon>
        <taxon>Neopterygii</taxon>
        <taxon>Teleostei</taxon>
        <taxon>Neoteleostei</taxon>
        <taxon>Acanthomorphata</taxon>
        <taxon>Eupercaria</taxon>
        <taxon>Perciformes</taxon>
        <taxon>Cottioidei</taxon>
        <taxon>Zoarcales</taxon>
        <taxon>Zoarcidae</taxon>
        <taxon>Zoarcinae</taxon>
        <taxon>Zoarces</taxon>
    </lineage>
</organism>
<reference evidence="2 3" key="1">
    <citation type="journal article" date="2024" name="Genome Biol. Evol.">
        <title>Chromosome-level genome assembly of the viviparous eelpout Zoarces viviparus.</title>
        <authorList>
            <person name="Fuhrmann N."/>
            <person name="Brasseur M.V."/>
            <person name="Bakowski C.E."/>
            <person name="Podsiadlowski L."/>
            <person name="Prost S."/>
            <person name="Krehenwinkel H."/>
            <person name="Mayer C."/>
        </authorList>
    </citation>
    <scope>NUCLEOTIDE SEQUENCE [LARGE SCALE GENOMIC DNA]</scope>
    <source>
        <strain evidence="2">NO-MEL_2022_Ind0_liver</strain>
    </source>
</reference>
<feature type="compositionally biased region" description="Polar residues" evidence="1">
    <location>
        <begin position="110"/>
        <end position="119"/>
    </location>
</feature>
<dbReference type="InterPro" id="IPR042779">
    <property type="entry name" value="MISP/MISP3-like"/>
</dbReference>
<dbReference type="PANTHER" id="PTHR18839:SF0">
    <property type="entry name" value="MITOTIC INTERACTOR AND SUBSTRATE OF PLK1 ISOFORM X1-RELATED"/>
    <property type="match status" value="1"/>
</dbReference>
<dbReference type="AlphaFoldDB" id="A0AAW1FXJ9"/>
<feature type="compositionally biased region" description="Polar residues" evidence="1">
    <location>
        <begin position="578"/>
        <end position="592"/>
    </location>
</feature>
<feature type="compositionally biased region" description="Basic and acidic residues" evidence="1">
    <location>
        <begin position="790"/>
        <end position="803"/>
    </location>
</feature>
<feature type="region of interest" description="Disordered" evidence="1">
    <location>
        <begin position="477"/>
        <end position="617"/>
    </location>
</feature>
<protein>
    <submittedName>
        <fullName evidence="2">Uncharacterized protein</fullName>
    </submittedName>
</protein>
<feature type="region of interest" description="Disordered" evidence="1">
    <location>
        <begin position="20"/>
        <end position="40"/>
    </location>
</feature>
<feature type="region of interest" description="Disordered" evidence="1">
    <location>
        <begin position="778"/>
        <end position="818"/>
    </location>
</feature>
<proteinExistence type="predicted"/>
<feature type="compositionally biased region" description="Low complexity" evidence="1">
    <location>
        <begin position="601"/>
        <end position="617"/>
    </location>
</feature>
<evidence type="ECO:0000256" key="1">
    <source>
        <dbReference type="SAM" id="MobiDB-lite"/>
    </source>
</evidence>
<dbReference type="EMBL" id="JBCEZU010000023">
    <property type="protein sequence ID" value="KAK9539594.1"/>
    <property type="molecule type" value="Genomic_DNA"/>
</dbReference>
<sequence>MRRSRAKQRSNRLMLQITAALRLDNPSQQKGSRKQPPPVWKPVWLTVNCQLVEDMEHDYESDMESRATAGLRRTTAELTDGNPDNGSSGNNNPGNDSPSPIQPTDPVTMEISSSPPLTDTESENLVIWGSQEVEELHYPEVHGLKQPIGDEKEEEAAAEKENVIRDADECDYLVFAIGERKGDDEGGESEGGQDGERGGEEVEDGGKGETEGKEEGSGATEREEGGRGETEGKEEGSGATEREDGGRGDKKEEDECRGETVGEMRDDALSDLFFISCSPVCPTSSEPLIVSSDPAEQPIDAMLNEAWGHDRGNRDDLSDSHLSDCLQAELAIVYSDSDAGDDQWASFARCDVTDQEDAGGGIHDSVCDGESKEEERGGRNKERGEEEDEAEVESEKEKQGEDEERRGGRDGDDEEQMMSRRDLFLRSPSVSSTASSTDPYRKAPVDFCVQEETHSEHVSTEHVDFLLARQQWRKMEEEVKGQPIPKPGLRAQGSFQGTHTSLYPPTRSPRLKHREIHPPVPREPNLSSTLSPSSEDSGLDDLSYRSPLEEPESAVEREIRVTLEREERHRRERGVITQGLTIPRPSTSQTGRSPPRPPACRTPTLSISPSPSCSSSLPRSVYHEMTANNVIILEPDRSSSASRNRLLSTAIGSLSNWPISQDAVTSANVIVVETSNLIIRSASEFCLSSAPVSTEMQESTFSSNPFFKLRSLSSQSLVEQEIRMVRQREEEWRRQREEMWRRGREEEWRRGRERYDTVLVSPGLSDNISFNVPEVLDRCVSSPSSPSKNRRMERSSMSCDHKFPSSLSSMPRRQNAMAQRWEASLLANQKKE</sequence>
<name>A0AAW1FXJ9_ZOAVI</name>
<evidence type="ECO:0000313" key="2">
    <source>
        <dbReference type="EMBL" id="KAK9539594.1"/>
    </source>
</evidence>
<keyword evidence="3" id="KW-1185">Reference proteome</keyword>
<feature type="compositionally biased region" description="Basic and acidic residues" evidence="1">
    <location>
        <begin position="365"/>
        <end position="384"/>
    </location>
</feature>
<gene>
    <name evidence="2" type="ORF">VZT92_004691</name>
</gene>
<feature type="region of interest" description="Disordered" evidence="1">
    <location>
        <begin position="139"/>
        <end position="263"/>
    </location>
</feature>
<feature type="compositionally biased region" description="Low complexity" evidence="1">
    <location>
        <begin position="427"/>
        <end position="436"/>
    </location>
</feature>
<evidence type="ECO:0000313" key="3">
    <source>
        <dbReference type="Proteomes" id="UP001488805"/>
    </source>
</evidence>
<feature type="region of interest" description="Disordered" evidence="1">
    <location>
        <begin position="354"/>
        <end position="442"/>
    </location>
</feature>
<feature type="region of interest" description="Disordered" evidence="1">
    <location>
        <begin position="76"/>
        <end position="124"/>
    </location>
</feature>
<dbReference type="PANTHER" id="PTHR18839">
    <property type="entry name" value="MITOTIC INTERACTOR AND SUBSTRATE OF PLK1 MISP FAMILY MEMBER"/>
    <property type="match status" value="1"/>
</dbReference>
<feature type="compositionally biased region" description="Polar residues" evidence="1">
    <location>
        <begin position="493"/>
        <end position="503"/>
    </location>
</feature>
<feature type="compositionally biased region" description="Low complexity" evidence="1">
    <location>
        <begin position="80"/>
        <end position="99"/>
    </location>
</feature>
<feature type="compositionally biased region" description="Basic and acidic residues" evidence="1">
    <location>
        <begin position="393"/>
        <end position="410"/>
    </location>
</feature>
<feature type="compositionally biased region" description="Basic and acidic residues" evidence="1">
    <location>
        <begin position="155"/>
        <end position="167"/>
    </location>
</feature>
<accession>A0AAW1FXJ9</accession>
<feature type="compositionally biased region" description="Basic and acidic residues" evidence="1">
    <location>
        <begin position="194"/>
        <end position="263"/>
    </location>
</feature>
<comment type="caution">
    <text evidence="2">The sequence shown here is derived from an EMBL/GenBank/DDBJ whole genome shotgun (WGS) entry which is preliminary data.</text>
</comment>
<feature type="compositionally biased region" description="Basic and acidic residues" evidence="1">
    <location>
        <begin position="554"/>
        <end position="569"/>
    </location>
</feature>
<dbReference type="Proteomes" id="UP001488805">
    <property type="component" value="Unassembled WGS sequence"/>
</dbReference>